<organism evidence="2 3">
    <name type="scientific">Flagellimonas aquimarina</name>
    <dbReference type="NCBI Taxonomy" id="2201895"/>
    <lineage>
        <taxon>Bacteria</taxon>
        <taxon>Pseudomonadati</taxon>
        <taxon>Bacteroidota</taxon>
        <taxon>Flavobacteriia</taxon>
        <taxon>Flavobacteriales</taxon>
        <taxon>Flavobacteriaceae</taxon>
        <taxon>Flagellimonas</taxon>
    </lineage>
</organism>
<dbReference type="Proteomes" id="UP000245762">
    <property type="component" value="Unassembled WGS sequence"/>
</dbReference>
<name>A0A316KWG8_9FLAO</name>
<dbReference type="RefSeq" id="WP_109664264.1">
    <property type="nucleotide sequence ID" value="NZ_QGEG01000003.1"/>
</dbReference>
<dbReference type="OrthoDB" id="8783685at2"/>
<evidence type="ECO:0000259" key="1">
    <source>
        <dbReference type="Pfam" id="PF13021"/>
    </source>
</evidence>
<evidence type="ECO:0000313" key="3">
    <source>
        <dbReference type="Proteomes" id="UP000245762"/>
    </source>
</evidence>
<gene>
    <name evidence="2" type="ORF">DKG77_14150</name>
</gene>
<reference evidence="2 3" key="1">
    <citation type="submission" date="2018-05" db="EMBL/GenBank/DDBJ databases">
        <title>Complete genome sequence of Flagellimonas aquimarina ECD12 isolated from seaweed Ecklonia cava.</title>
        <authorList>
            <person name="Choi S."/>
            <person name="Seong C."/>
        </authorList>
    </citation>
    <scope>NUCLEOTIDE SEQUENCE [LARGE SCALE GENOMIC DNA]</scope>
    <source>
        <strain evidence="2 3">ECD12</strain>
    </source>
</reference>
<accession>A0A316KWG8</accession>
<protein>
    <recommendedName>
        <fullName evidence="1">DUF3885 domain-containing protein</fullName>
    </recommendedName>
</protein>
<dbReference type="AlphaFoldDB" id="A0A316KWG8"/>
<dbReference type="InterPro" id="IPR024976">
    <property type="entry name" value="DUF3885"/>
</dbReference>
<evidence type="ECO:0000313" key="2">
    <source>
        <dbReference type="EMBL" id="PWL37901.1"/>
    </source>
</evidence>
<dbReference type="EMBL" id="QGEG01000003">
    <property type="protein sequence ID" value="PWL37901.1"/>
    <property type="molecule type" value="Genomic_DNA"/>
</dbReference>
<keyword evidence="3" id="KW-1185">Reference proteome</keyword>
<sequence>MTESEFIDYWNKEYPESLPINHELRLIYPERWFRIHSLPESKRYAESSDEYKIILDRQNQLINDLIGEESEVAISFGLYTNDMTNENYQQLTDFGEFLKVLTIDLRKERPEEYEDEMYFDIYVRTENWQNGKRDEILKAIADDEIRAMFVSSSKKCVISPYDGGVDVIVDSTEKRDSLKNKYSDWLSNRVDGL</sequence>
<comment type="caution">
    <text evidence="2">The sequence shown here is derived from an EMBL/GenBank/DDBJ whole genome shotgun (WGS) entry which is preliminary data.</text>
</comment>
<feature type="domain" description="DUF3885" evidence="1">
    <location>
        <begin position="20"/>
        <end position="188"/>
    </location>
</feature>
<proteinExistence type="predicted"/>
<dbReference type="Pfam" id="PF13021">
    <property type="entry name" value="DUF3885"/>
    <property type="match status" value="1"/>
</dbReference>